<dbReference type="GO" id="GO:0003677">
    <property type="term" value="F:DNA binding"/>
    <property type="evidence" value="ECO:0007669"/>
    <property type="project" value="InterPro"/>
</dbReference>
<dbReference type="Proteomes" id="UP000054859">
    <property type="component" value="Unassembled WGS sequence"/>
</dbReference>
<accession>A0A0W0R217</accession>
<name>A0A0W0R217_9GAMM</name>
<dbReference type="PANTHER" id="PTHR34322">
    <property type="entry name" value="TRANSPOSASE, Y1_TNP DOMAIN-CONTAINING"/>
    <property type="match status" value="1"/>
</dbReference>
<dbReference type="GO" id="GO:0006313">
    <property type="term" value="P:DNA transposition"/>
    <property type="evidence" value="ECO:0007669"/>
    <property type="project" value="InterPro"/>
</dbReference>
<evidence type="ECO:0000313" key="1">
    <source>
        <dbReference type="EMBL" id="KTC65017.1"/>
    </source>
</evidence>
<evidence type="ECO:0000313" key="2">
    <source>
        <dbReference type="Proteomes" id="UP000054859"/>
    </source>
</evidence>
<comment type="caution">
    <text evidence="1">The sequence shown here is derived from an EMBL/GenBank/DDBJ whole genome shotgun (WGS) entry which is preliminary data.</text>
</comment>
<dbReference type="EMBL" id="LNKA01000010">
    <property type="protein sequence ID" value="KTC65017.1"/>
    <property type="molecule type" value="Genomic_DNA"/>
</dbReference>
<protein>
    <recommendedName>
        <fullName evidence="3">Transposase</fullName>
    </recommendedName>
</protein>
<feature type="non-terminal residue" evidence="1">
    <location>
        <position position="1"/>
    </location>
</feature>
<dbReference type="PATRIC" id="fig|45056.6.peg.1591"/>
<dbReference type="GO" id="GO:0004803">
    <property type="term" value="F:transposase activity"/>
    <property type="evidence" value="ECO:0007669"/>
    <property type="project" value="InterPro"/>
</dbReference>
<proteinExistence type="predicted"/>
<reference evidence="1 2" key="1">
    <citation type="submission" date="2015-11" db="EMBL/GenBank/DDBJ databases">
        <title>Identification of large and diverse effector repertoires of 38 Legionella species.</title>
        <authorList>
            <person name="Burstein D."/>
            <person name="Amaro F."/>
            <person name="Zusman T."/>
            <person name="Lifshitz Z."/>
            <person name="Cohen O."/>
            <person name="Gilbert J.A."/>
            <person name="Pupko T."/>
            <person name="Shuman H.A."/>
            <person name="Segal G."/>
        </authorList>
    </citation>
    <scope>NUCLEOTIDE SEQUENCE [LARGE SCALE GENOMIC DNA]</scope>
    <source>
        <strain evidence="1 2">1762-AUS-E</strain>
    </source>
</reference>
<dbReference type="RefSeq" id="WP_407637810.1">
    <property type="nucleotide sequence ID" value="NZ_LNKA01000010.1"/>
</dbReference>
<dbReference type="Gene3D" id="3.30.70.1290">
    <property type="entry name" value="Transposase IS200-like"/>
    <property type="match status" value="1"/>
</dbReference>
<dbReference type="PANTHER" id="PTHR34322:SF2">
    <property type="entry name" value="TRANSPOSASE IS200-LIKE DOMAIN-CONTAINING PROTEIN"/>
    <property type="match status" value="1"/>
</dbReference>
<gene>
    <name evidence="1" type="ORF">Lade_1540</name>
</gene>
<sequence length="180" mass="20799">QVPLRLSFFAYFLKIQAWLLVNQVLYKSKEIGTTLVINFDERIVGVRCHVFQGRFKSILVEKDAYLLELARYIILNPVRAFLVESASEWRWSSYLAQIGAAQAPSWLKTDFILSLFGNDEKSTIHYMNFVADGISSVFPWESLKNQIYLGSDSFVLNAIEKAKTRPNLLEIPKIQYKKLQ</sequence>
<evidence type="ECO:0008006" key="3">
    <source>
        <dbReference type="Google" id="ProtNLM"/>
    </source>
</evidence>
<dbReference type="InterPro" id="IPR036515">
    <property type="entry name" value="Transposase_17_sf"/>
</dbReference>
<dbReference type="AlphaFoldDB" id="A0A0W0R217"/>
<organism evidence="1 2">
    <name type="scientific">Legionella adelaidensis</name>
    <dbReference type="NCBI Taxonomy" id="45056"/>
    <lineage>
        <taxon>Bacteria</taxon>
        <taxon>Pseudomonadati</taxon>
        <taxon>Pseudomonadota</taxon>
        <taxon>Gammaproteobacteria</taxon>
        <taxon>Legionellales</taxon>
        <taxon>Legionellaceae</taxon>
        <taxon>Legionella</taxon>
    </lineage>
</organism>
<keyword evidence="2" id="KW-1185">Reference proteome</keyword>
<dbReference type="STRING" id="45056.Lade_1540"/>